<dbReference type="AlphaFoldDB" id="S3CE64"/>
<dbReference type="HOGENOM" id="CLU_023308_0_0_1"/>
<accession>S3CE64</accession>
<proteinExistence type="predicted"/>
<dbReference type="OMA" id="PFISHEV"/>
<keyword evidence="3" id="KW-1185">Reference proteome</keyword>
<protein>
    <submittedName>
        <fullName evidence="2">Uncharacterized protein</fullName>
    </submittedName>
</protein>
<dbReference type="KEGG" id="glz:GLAREA_08126"/>
<evidence type="ECO:0000313" key="2">
    <source>
        <dbReference type="EMBL" id="EPE24275.1"/>
    </source>
</evidence>
<feature type="compositionally biased region" description="Polar residues" evidence="1">
    <location>
        <begin position="243"/>
        <end position="255"/>
    </location>
</feature>
<sequence length="533" mass="60502">MAKGRTGLLDCRIEVRRYRLVLRPSRWGARGSRTQVLSPVLDLSRRQVRVPVKRYSQVDEDNSVCFLPKEDFEDDGNTCLKYWTDAHGVALRDSSTNDFQYKRGNKFWIFITNDNSGDNENVPVINLQTGEEGTVCMADVCWMPKIEGPNGELWTLGGPVRKMKQAGPRKFTYWSYVICQQLDESVATVKTDQRIPTAESSLADRRLLSADESLLLFEKRYWTMEAKRPRDMTVPLPSPPMTPAQQADENITKRSGYSAEPSEPAAEADNVELWRRIIDMAKCSTATRIGLGETTADTQASPATSPFISHEVREQSTSIVSVVEDDEESLCSSTPLAGTPSPGPEPEQYWDTRLTADDYIGAIILQSLSEGQHQIPRRTEGDFLRSIQSDTSSNILLSREELVSLCDLRDPQCKYITTATCKHYHSSPSKCYLDNEPSNLGTPLPPHEHCISRLRALPDIVGPCILADIPSKRHACCFWREEDRVGWEDIYEQQYVKSKAEKARRTLVQMHVQYHDRSHWVNYKPPWNIEPGR</sequence>
<feature type="region of interest" description="Disordered" evidence="1">
    <location>
        <begin position="231"/>
        <end position="266"/>
    </location>
</feature>
<name>S3CE64_GLAL2</name>
<evidence type="ECO:0000256" key="1">
    <source>
        <dbReference type="SAM" id="MobiDB-lite"/>
    </source>
</evidence>
<organism evidence="2 3">
    <name type="scientific">Glarea lozoyensis (strain ATCC 20868 / MF5171)</name>
    <dbReference type="NCBI Taxonomy" id="1116229"/>
    <lineage>
        <taxon>Eukaryota</taxon>
        <taxon>Fungi</taxon>
        <taxon>Dikarya</taxon>
        <taxon>Ascomycota</taxon>
        <taxon>Pezizomycotina</taxon>
        <taxon>Leotiomycetes</taxon>
        <taxon>Helotiales</taxon>
        <taxon>Helotiaceae</taxon>
        <taxon>Glarea</taxon>
    </lineage>
</organism>
<dbReference type="Proteomes" id="UP000016922">
    <property type="component" value="Unassembled WGS sequence"/>
</dbReference>
<dbReference type="RefSeq" id="XP_008088363.1">
    <property type="nucleotide sequence ID" value="XM_008090172.1"/>
</dbReference>
<evidence type="ECO:0000313" key="3">
    <source>
        <dbReference type="Proteomes" id="UP000016922"/>
    </source>
</evidence>
<dbReference type="OrthoDB" id="3455134at2759"/>
<reference evidence="2 3" key="1">
    <citation type="journal article" date="2013" name="BMC Genomics">
        <title>Genomics-driven discovery of the pneumocandin biosynthetic gene cluster in the fungus Glarea lozoyensis.</title>
        <authorList>
            <person name="Chen L."/>
            <person name="Yue Q."/>
            <person name="Zhang X."/>
            <person name="Xiang M."/>
            <person name="Wang C."/>
            <person name="Li S."/>
            <person name="Che Y."/>
            <person name="Ortiz-Lopez F.J."/>
            <person name="Bills G.F."/>
            <person name="Liu X."/>
            <person name="An Z."/>
        </authorList>
    </citation>
    <scope>NUCLEOTIDE SEQUENCE [LARGE SCALE GENOMIC DNA]</scope>
    <source>
        <strain evidence="3">ATCC 20868 / MF5171</strain>
    </source>
</reference>
<dbReference type="EMBL" id="KE145373">
    <property type="protein sequence ID" value="EPE24275.1"/>
    <property type="molecule type" value="Genomic_DNA"/>
</dbReference>
<dbReference type="GeneID" id="19467176"/>
<gene>
    <name evidence="2" type="ORF">GLAREA_08126</name>
</gene>